<dbReference type="PANTHER" id="PTHR43581:SF4">
    <property type="entry name" value="ATP_GTP PHOSPHATASE"/>
    <property type="match status" value="1"/>
</dbReference>
<feature type="domain" description="ATPase AAA-type core" evidence="1">
    <location>
        <begin position="35"/>
        <end position="315"/>
    </location>
</feature>
<keyword evidence="3" id="KW-1185">Reference proteome</keyword>
<organism evidence="2 3">
    <name type="scientific">Arcicella rigui</name>
    <dbReference type="NCBI Taxonomy" id="797020"/>
    <lineage>
        <taxon>Bacteria</taxon>
        <taxon>Pseudomonadati</taxon>
        <taxon>Bacteroidota</taxon>
        <taxon>Cytophagia</taxon>
        <taxon>Cytophagales</taxon>
        <taxon>Flectobacillaceae</taxon>
        <taxon>Arcicella</taxon>
    </lineage>
</organism>
<dbReference type="Proteomes" id="UP001302949">
    <property type="component" value="Unassembled WGS sequence"/>
</dbReference>
<dbReference type="InterPro" id="IPR051396">
    <property type="entry name" value="Bact_Antivir_Def_Nuclease"/>
</dbReference>
<gene>
    <name evidence="2" type="ORF">VB248_21615</name>
</gene>
<dbReference type="PANTHER" id="PTHR43581">
    <property type="entry name" value="ATP/GTP PHOSPHATASE"/>
    <property type="match status" value="1"/>
</dbReference>
<dbReference type="SUPFAM" id="SSF52540">
    <property type="entry name" value="P-loop containing nucleoside triphosphate hydrolases"/>
    <property type="match status" value="1"/>
</dbReference>
<reference evidence="2 3" key="1">
    <citation type="submission" date="2023-12" db="EMBL/GenBank/DDBJ databases">
        <title>Novel species of the genus Arcicella isolated from rivers.</title>
        <authorList>
            <person name="Lu H."/>
        </authorList>
    </citation>
    <scope>NUCLEOTIDE SEQUENCE [LARGE SCALE GENOMIC DNA]</scope>
    <source>
        <strain evidence="2 3">KCTC 23307</strain>
    </source>
</reference>
<name>A0ABU5QFX0_9BACT</name>
<comment type="caution">
    <text evidence="2">The sequence shown here is derived from an EMBL/GenBank/DDBJ whole genome shotgun (WGS) entry which is preliminary data.</text>
</comment>
<dbReference type="EMBL" id="JAYFUM010000032">
    <property type="protein sequence ID" value="MEA5141768.1"/>
    <property type="molecule type" value="Genomic_DNA"/>
</dbReference>
<evidence type="ECO:0000313" key="3">
    <source>
        <dbReference type="Proteomes" id="UP001302949"/>
    </source>
</evidence>
<protein>
    <submittedName>
        <fullName evidence="2">AAA family ATPase</fullName>
    </submittedName>
</protein>
<evidence type="ECO:0000259" key="1">
    <source>
        <dbReference type="Pfam" id="PF13304"/>
    </source>
</evidence>
<dbReference type="Gene3D" id="3.40.50.300">
    <property type="entry name" value="P-loop containing nucleotide triphosphate hydrolases"/>
    <property type="match status" value="1"/>
</dbReference>
<accession>A0ABU5QFX0</accession>
<evidence type="ECO:0000313" key="2">
    <source>
        <dbReference type="EMBL" id="MEA5141768.1"/>
    </source>
</evidence>
<dbReference type="RefSeq" id="WP_323298922.1">
    <property type="nucleotide sequence ID" value="NZ_JAYFUM010000032.1"/>
</dbReference>
<proteinExistence type="predicted"/>
<dbReference type="Pfam" id="PF13304">
    <property type="entry name" value="AAA_21"/>
    <property type="match status" value="1"/>
</dbReference>
<dbReference type="InterPro" id="IPR003959">
    <property type="entry name" value="ATPase_AAA_core"/>
</dbReference>
<dbReference type="InterPro" id="IPR027417">
    <property type="entry name" value="P-loop_NTPase"/>
</dbReference>
<sequence length="427" mass="48955">MENFRIESLEINKIGAFEHLKMDFPKKTDPEKAEIHILTGENGTGKSTILEALAEIGKYKIDNSEQNILLNKLIDNKSLINIKTHPEKHSTSFSFEDILQINISKYLIGKDIQTRIDNRFGVSFALFAYSGYRRVNSSKMISIDKVNSLFPDALHGALSFENSINTDKLTQWIGSAIAQEALSIVKGDFEQASRYRNNIKLIEEIIEEITNEQVRFDLNVNTMHLNIIFHGQRMVLTTLPDGLKSLISWIGDLVMRMSKIGWAFDVPIFDRNFILFLDEIEVHLHPAWQRKILPVVQKLFKNAQIFISTHSPFVVGSVDGAWVHKLKKEGAYAVLDGEPVLSEDAESYDTILEEIFGIKERFGNEIESKLDRFRKITKEILKGNEENLEEWNAIITFFQNQNRPDEIMAVIAPQVHQINRIRKQVIA</sequence>